<organism evidence="1 2">
    <name type="scientific">Sulfoacidibacillus thermotolerans</name>
    <name type="common">Acidibacillus sulfuroxidans</name>
    <dbReference type="NCBI Taxonomy" id="1765684"/>
    <lineage>
        <taxon>Bacteria</taxon>
        <taxon>Bacillati</taxon>
        <taxon>Bacillota</taxon>
        <taxon>Bacilli</taxon>
        <taxon>Bacillales</taxon>
        <taxon>Alicyclobacillaceae</taxon>
        <taxon>Sulfoacidibacillus</taxon>
    </lineage>
</organism>
<dbReference type="OrthoDB" id="2991005at2"/>
<dbReference type="RefSeq" id="WP_109429566.1">
    <property type="nucleotide sequence ID" value="NZ_MPDK01000002.1"/>
</dbReference>
<dbReference type="EMBL" id="MPDK01000002">
    <property type="protein sequence ID" value="PWI58967.1"/>
    <property type="molecule type" value="Genomic_DNA"/>
</dbReference>
<protein>
    <submittedName>
        <fullName evidence="1">Uncharacterized protein</fullName>
    </submittedName>
</protein>
<dbReference type="Proteomes" id="UP000245380">
    <property type="component" value="Unassembled WGS sequence"/>
</dbReference>
<accession>A0A2U3DCF3</accession>
<name>A0A2U3DCF3_SULT2</name>
<comment type="caution">
    <text evidence="1">The sequence shown here is derived from an EMBL/GenBank/DDBJ whole genome shotgun (WGS) entry which is preliminary data.</text>
</comment>
<proteinExistence type="predicted"/>
<sequence length="137" mass="15194">MHVKAKMHATLDEERAVIDAPGAKLWLENYLCKEDRAPLSLRFAASPFENAPHLVIGLREQGRGIDLLVPVAQCATLLQAPVGILVRTGETRSDLQVDVDFDEDAFSTFIEHAATMYQEFPDHEVWGALSMLFSDGV</sequence>
<evidence type="ECO:0000313" key="2">
    <source>
        <dbReference type="Proteomes" id="UP000245380"/>
    </source>
</evidence>
<dbReference type="AlphaFoldDB" id="A0A2U3DCF3"/>
<gene>
    <name evidence="1" type="ORF">BM613_02530</name>
</gene>
<reference evidence="1 2" key="1">
    <citation type="submission" date="2016-11" db="EMBL/GenBank/DDBJ databases">
        <title>Comparative genomics of Acidibacillus ferroxidans species.</title>
        <authorList>
            <person name="Oliveira G."/>
            <person name="Nunes G."/>
            <person name="Oliveira R."/>
            <person name="Araujo F."/>
            <person name="Salim A."/>
            <person name="Scholte L."/>
            <person name="Morais D."/>
            <person name="Nancucheo I."/>
            <person name="Johnson D.B."/>
            <person name="Grail B."/>
            <person name="Bittencourt J."/>
            <person name="Valadares R."/>
        </authorList>
    </citation>
    <scope>NUCLEOTIDE SEQUENCE [LARGE SCALE GENOMIC DNA]</scope>
    <source>
        <strain evidence="1 2">Y002</strain>
    </source>
</reference>
<evidence type="ECO:0000313" key="1">
    <source>
        <dbReference type="EMBL" id="PWI58967.1"/>
    </source>
</evidence>
<keyword evidence="2" id="KW-1185">Reference proteome</keyword>